<evidence type="ECO:0000313" key="9">
    <source>
        <dbReference type="EMBL" id="RXM98708.1"/>
    </source>
</evidence>
<dbReference type="EMBL" id="SCEB01000587">
    <property type="protein sequence ID" value="RXM98708.1"/>
    <property type="molecule type" value="Genomic_DNA"/>
</dbReference>
<keyword evidence="6" id="KW-0325">Glycoprotein</keyword>
<evidence type="ECO:0000256" key="4">
    <source>
        <dbReference type="ARBA" id="ARBA00023136"/>
    </source>
</evidence>
<evidence type="ECO:0000256" key="1">
    <source>
        <dbReference type="ARBA" id="ARBA00004141"/>
    </source>
</evidence>
<dbReference type="InterPro" id="IPR001828">
    <property type="entry name" value="ANF_lig-bd_rcpt"/>
</dbReference>
<dbReference type="GO" id="GO:0004984">
    <property type="term" value="F:olfactory receptor activity"/>
    <property type="evidence" value="ECO:0007669"/>
    <property type="project" value="TreeGrafter"/>
</dbReference>
<keyword evidence="10" id="KW-1185">Reference proteome</keyword>
<comment type="caution">
    <text evidence="9">The sequence shown here is derived from an EMBL/GenBank/DDBJ whole genome shotgun (WGS) entry which is preliminary data.</text>
</comment>
<protein>
    <submittedName>
        <fullName evidence="9">Vomeronasal type-2 receptor 1</fullName>
    </submittedName>
</protein>
<organism evidence="9 10">
    <name type="scientific">Acipenser ruthenus</name>
    <name type="common">Sterlet sturgeon</name>
    <dbReference type="NCBI Taxonomy" id="7906"/>
    <lineage>
        <taxon>Eukaryota</taxon>
        <taxon>Metazoa</taxon>
        <taxon>Chordata</taxon>
        <taxon>Craniata</taxon>
        <taxon>Vertebrata</taxon>
        <taxon>Euteleostomi</taxon>
        <taxon>Actinopterygii</taxon>
        <taxon>Chondrostei</taxon>
        <taxon>Acipenseriformes</taxon>
        <taxon>Acipenseridae</taxon>
        <taxon>Acipenser</taxon>
    </lineage>
</organism>
<evidence type="ECO:0000256" key="2">
    <source>
        <dbReference type="ARBA" id="ARBA00022692"/>
    </source>
</evidence>
<evidence type="ECO:0000256" key="7">
    <source>
        <dbReference type="SAM" id="SignalP"/>
    </source>
</evidence>
<dbReference type="Gene3D" id="3.40.50.2300">
    <property type="match status" value="1"/>
</dbReference>
<feature type="chain" id="PRO_5024898743" evidence="7">
    <location>
        <begin position="28"/>
        <end position="134"/>
    </location>
</feature>
<dbReference type="GO" id="GO:0004930">
    <property type="term" value="F:G protein-coupled receptor activity"/>
    <property type="evidence" value="ECO:0007669"/>
    <property type="project" value="InterPro"/>
</dbReference>
<evidence type="ECO:0000259" key="8">
    <source>
        <dbReference type="Pfam" id="PF01094"/>
    </source>
</evidence>
<dbReference type="PANTHER" id="PTHR24061">
    <property type="entry name" value="CALCIUM-SENSING RECEPTOR-RELATED"/>
    <property type="match status" value="1"/>
</dbReference>
<keyword evidence="3" id="KW-1133">Transmembrane helix</keyword>
<dbReference type="PRINTS" id="PR00248">
    <property type="entry name" value="GPCRMGR"/>
</dbReference>
<evidence type="ECO:0000256" key="3">
    <source>
        <dbReference type="ARBA" id="ARBA00022989"/>
    </source>
</evidence>
<feature type="non-terminal residue" evidence="9">
    <location>
        <position position="1"/>
    </location>
</feature>
<keyword evidence="5 9" id="KW-0675">Receptor</keyword>
<keyword evidence="4" id="KW-0472">Membrane</keyword>
<feature type="signal peptide" evidence="7">
    <location>
        <begin position="1"/>
        <end position="27"/>
    </location>
</feature>
<name>A0A662YT86_ACIRT</name>
<evidence type="ECO:0000313" key="10">
    <source>
        <dbReference type="Proteomes" id="UP000289886"/>
    </source>
</evidence>
<dbReference type="InterPro" id="IPR000068">
    <property type="entry name" value="GPCR_3_Ca_sens_rcpt-rel"/>
</dbReference>
<evidence type="ECO:0000256" key="5">
    <source>
        <dbReference type="ARBA" id="ARBA00023170"/>
    </source>
</evidence>
<dbReference type="InterPro" id="IPR000337">
    <property type="entry name" value="GPCR_3"/>
</dbReference>
<dbReference type="SUPFAM" id="SSF53822">
    <property type="entry name" value="Periplasmic binding protein-like I"/>
    <property type="match status" value="1"/>
</dbReference>
<dbReference type="Pfam" id="PF01094">
    <property type="entry name" value="ANF_receptor"/>
    <property type="match status" value="1"/>
</dbReference>
<dbReference type="InterPro" id="IPR028082">
    <property type="entry name" value="Peripla_BP_I"/>
</dbReference>
<keyword evidence="2" id="KW-0812">Transmembrane</keyword>
<evidence type="ECO:0000256" key="6">
    <source>
        <dbReference type="ARBA" id="ARBA00023180"/>
    </source>
</evidence>
<gene>
    <name evidence="9" type="ORF">EOD39_12756</name>
</gene>
<dbReference type="PANTHER" id="PTHR24061:SF1">
    <property type="entry name" value="VOMERONASAL 2, RECEPTOR 2-RELATED"/>
    <property type="match status" value="1"/>
</dbReference>
<accession>A0A662YT86</accession>
<keyword evidence="7" id="KW-0732">Signal</keyword>
<dbReference type="Proteomes" id="UP000289886">
    <property type="component" value="Unassembled WGS sequence"/>
</dbReference>
<dbReference type="GO" id="GO:0005886">
    <property type="term" value="C:plasma membrane"/>
    <property type="evidence" value="ECO:0007669"/>
    <property type="project" value="TreeGrafter"/>
</dbReference>
<proteinExistence type="predicted"/>
<comment type="subcellular location">
    <subcellularLocation>
        <location evidence="1">Membrane</location>
        <topology evidence="1">Multi-pass membrane protein</topology>
    </subcellularLocation>
</comment>
<reference evidence="9 10" key="1">
    <citation type="submission" date="2019-01" db="EMBL/GenBank/DDBJ databases">
        <title>Draft Genome and Complete Hox-Cluster Characterization of the Sterlet Sturgeon (Acipenser ruthenus).</title>
        <authorList>
            <person name="Wei Q."/>
        </authorList>
    </citation>
    <scope>NUCLEOTIDE SEQUENCE [LARGE SCALE GENOMIC DNA]</scope>
    <source>
        <strain evidence="9">WHYD16114868_AA</strain>
        <tissue evidence="9">Blood</tissue>
    </source>
</reference>
<feature type="domain" description="Receptor ligand binding region" evidence="8">
    <location>
        <begin position="88"/>
        <end position="132"/>
    </location>
</feature>
<sequence>LTAARMKVKILSIGLFVIFQILSNVSAESTCKLKAKFNLNGFKNTEKKKVIVGGMFPIHYRLAASNSSSTSMPVSVSCEGFNYRTFRWAQTMRFAIDEINKREDILPNTELGYVIYDSCFTISKAVEGTLTYLT</sequence>
<dbReference type="AlphaFoldDB" id="A0A662YT86"/>